<dbReference type="Pfam" id="PF22725">
    <property type="entry name" value="GFO_IDH_MocA_C3"/>
    <property type="match status" value="1"/>
</dbReference>
<dbReference type="Gene3D" id="3.30.360.10">
    <property type="entry name" value="Dihydrodipicolinate Reductase, domain 2"/>
    <property type="match status" value="1"/>
</dbReference>
<dbReference type="PANTHER" id="PTHR43249:SF1">
    <property type="entry name" value="D-GLUCOSIDE 3-DEHYDROGENASE"/>
    <property type="match status" value="1"/>
</dbReference>
<dbReference type="InterPro" id="IPR055170">
    <property type="entry name" value="GFO_IDH_MocA-like_dom"/>
</dbReference>
<protein>
    <submittedName>
        <fullName evidence="3">Putative oxidoreductase YvaA</fullName>
        <ecNumber evidence="3">1.-.-.-</ecNumber>
    </submittedName>
</protein>
<dbReference type="RefSeq" id="WP_085848331.1">
    <property type="nucleotide sequence ID" value="NZ_FNZV01000006.1"/>
</dbReference>
<dbReference type="PANTHER" id="PTHR43249">
    <property type="entry name" value="UDP-N-ACETYL-2-AMINO-2-DEOXY-D-GLUCURONATE OXIDASE"/>
    <property type="match status" value="1"/>
</dbReference>
<keyword evidence="3" id="KW-0560">Oxidoreductase</keyword>
<dbReference type="SUPFAM" id="SSF51735">
    <property type="entry name" value="NAD(P)-binding Rossmann-fold domains"/>
    <property type="match status" value="1"/>
</dbReference>
<dbReference type="Gene3D" id="3.40.50.720">
    <property type="entry name" value="NAD(P)-binding Rossmann-like Domain"/>
    <property type="match status" value="1"/>
</dbReference>
<evidence type="ECO:0000259" key="1">
    <source>
        <dbReference type="Pfam" id="PF01408"/>
    </source>
</evidence>
<evidence type="ECO:0000313" key="4">
    <source>
        <dbReference type="Proteomes" id="UP000193307"/>
    </source>
</evidence>
<dbReference type="Proteomes" id="UP000193307">
    <property type="component" value="Unassembled WGS sequence"/>
</dbReference>
<dbReference type="InterPro" id="IPR036291">
    <property type="entry name" value="NAD(P)-bd_dom_sf"/>
</dbReference>
<keyword evidence="4" id="KW-1185">Reference proteome</keyword>
<dbReference type="SUPFAM" id="SSF55347">
    <property type="entry name" value="Glyceraldehyde-3-phosphate dehydrogenase-like, C-terminal domain"/>
    <property type="match status" value="1"/>
</dbReference>
<organism evidence="3 4">
    <name type="scientific">Pacificibacter marinus</name>
    <dbReference type="NCBI Taxonomy" id="658057"/>
    <lineage>
        <taxon>Bacteria</taxon>
        <taxon>Pseudomonadati</taxon>
        <taxon>Pseudomonadota</taxon>
        <taxon>Alphaproteobacteria</taxon>
        <taxon>Rhodobacterales</taxon>
        <taxon>Roseobacteraceae</taxon>
        <taxon>Pacificibacter</taxon>
    </lineage>
</organism>
<dbReference type="InterPro" id="IPR000683">
    <property type="entry name" value="Gfo/Idh/MocA-like_OxRdtase_N"/>
</dbReference>
<dbReference type="EMBL" id="FWFW01000003">
    <property type="protein sequence ID" value="SLN34221.1"/>
    <property type="molecule type" value="Genomic_DNA"/>
</dbReference>
<dbReference type="InterPro" id="IPR052515">
    <property type="entry name" value="Gfo/Idh/MocA_Oxidoreductase"/>
</dbReference>
<dbReference type="GO" id="GO:0016491">
    <property type="term" value="F:oxidoreductase activity"/>
    <property type="evidence" value="ECO:0007669"/>
    <property type="project" value="UniProtKB-KW"/>
</dbReference>
<reference evidence="3 4" key="1">
    <citation type="submission" date="2017-03" db="EMBL/GenBank/DDBJ databases">
        <authorList>
            <person name="Afonso C.L."/>
            <person name="Miller P.J."/>
            <person name="Scott M.A."/>
            <person name="Spackman E."/>
            <person name="Goraichik I."/>
            <person name="Dimitrov K.M."/>
            <person name="Suarez D.L."/>
            <person name="Swayne D.E."/>
        </authorList>
    </citation>
    <scope>NUCLEOTIDE SEQUENCE [LARGE SCALE GENOMIC DNA]</scope>
    <source>
        <strain evidence="3 4">CECT 7971</strain>
    </source>
</reference>
<proteinExistence type="predicted"/>
<feature type="domain" description="GFO/IDH/MocA-like oxidoreductase" evidence="2">
    <location>
        <begin position="136"/>
        <end position="257"/>
    </location>
</feature>
<dbReference type="AlphaFoldDB" id="A0A1Y5S7I4"/>
<dbReference type="GO" id="GO:0000166">
    <property type="term" value="F:nucleotide binding"/>
    <property type="evidence" value="ECO:0007669"/>
    <property type="project" value="InterPro"/>
</dbReference>
<feature type="domain" description="Gfo/Idh/MocA-like oxidoreductase N-terminal" evidence="1">
    <location>
        <begin position="2"/>
        <end position="124"/>
    </location>
</feature>
<dbReference type="Pfam" id="PF01408">
    <property type="entry name" value="GFO_IDH_MocA"/>
    <property type="match status" value="1"/>
</dbReference>
<sequence length="346" mass="37010">MKAVLIGLGMVAQTHVRAIADAHPKITLAGVCARDKKRATIFADSVTSTLGYTPNVYANAQDIADDPDIDFVLICTPPNARLEMVQIFAKAGKHILMEKPIERDTVAAQKIVEICEAAGVTLGVVFQHRMRAASKQLASLLAQNAFGDIAVAEITVPWWRDQSYYDAPGRGTYVRDGGGVLISQAIHTLDLALSLLGPVHQVRATARTTALHKMESEDFVQASVDFQSGVITSVTCSTASFPGGAETITLHCAEASVTLASGQLVVHWRDGRVDTHGAQGATGGGADPMAFTHDWHKEILTDFAAALDEHRAPAISGREALNVHRLIDAMITSSRDDRTVILSQGI</sequence>
<dbReference type="OrthoDB" id="9815825at2"/>
<name>A0A1Y5S7I4_9RHOB</name>
<evidence type="ECO:0000259" key="2">
    <source>
        <dbReference type="Pfam" id="PF22725"/>
    </source>
</evidence>
<accession>A0A1Y5S7I4</accession>
<evidence type="ECO:0000313" key="3">
    <source>
        <dbReference type="EMBL" id="SLN34221.1"/>
    </source>
</evidence>
<gene>
    <name evidence="3" type="primary">yvaA_1</name>
    <name evidence="3" type="ORF">PAM7971_01459</name>
</gene>
<dbReference type="STRING" id="658057.SAMN04488032_10694"/>
<dbReference type="EC" id="1.-.-.-" evidence="3"/>